<evidence type="ECO:0000256" key="1">
    <source>
        <dbReference type="SAM" id="MobiDB-lite"/>
    </source>
</evidence>
<feature type="region of interest" description="Disordered" evidence="1">
    <location>
        <begin position="175"/>
        <end position="207"/>
    </location>
</feature>
<organism evidence="2 3">
    <name type="scientific">Polarella glacialis</name>
    <name type="common">Dinoflagellate</name>
    <dbReference type="NCBI Taxonomy" id="89957"/>
    <lineage>
        <taxon>Eukaryota</taxon>
        <taxon>Sar</taxon>
        <taxon>Alveolata</taxon>
        <taxon>Dinophyceae</taxon>
        <taxon>Suessiales</taxon>
        <taxon>Suessiaceae</taxon>
        <taxon>Polarella</taxon>
    </lineage>
</organism>
<protein>
    <submittedName>
        <fullName evidence="2">Uncharacterized protein</fullName>
    </submittedName>
</protein>
<dbReference type="SUPFAM" id="SSF47391">
    <property type="entry name" value="Dimerization-anchoring domain of cAMP-dependent PK regulatory subunit"/>
    <property type="match status" value="1"/>
</dbReference>
<dbReference type="EMBL" id="CAJNNV010028043">
    <property type="protein sequence ID" value="CAE8622744.1"/>
    <property type="molecule type" value="Genomic_DNA"/>
</dbReference>
<reference evidence="2" key="1">
    <citation type="submission" date="2021-02" db="EMBL/GenBank/DDBJ databases">
        <authorList>
            <person name="Dougan E. K."/>
            <person name="Rhodes N."/>
            <person name="Thang M."/>
            <person name="Chan C."/>
        </authorList>
    </citation>
    <scope>NUCLEOTIDE SEQUENCE</scope>
</reference>
<dbReference type="CDD" id="cd22961">
    <property type="entry name" value="DD_TEX55-like"/>
    <property type="match status" value="1"/>
</dbReference>
<dbReference type="Proteomes" id="UP000654075">
    <property type="component" value="Unassembled WGS sequence"/>
</dbReference>
<proteinExistence type="predicted"/>
<comment type="caution">
    <text evidence="2">The sequence shown here is derived from an EMBL/GenBank/DDBJ whole genome shotgun (WGS) entry which is preliminary data.</text>
</comment>
<keyword evidence="3" id="KW-1185">Reference proteome</keyword>
<gene>
    <name evidence="2" type="ORF">PGLA1383_LOCUS40137</name>
</gene>
<sequence length="329" mass="36246">MSICQCCGGFQSCRPQTTCSIPVRRPDGTASQVKLCVRRSDPASANGTNGVQEDCLGVTKDYLDHHHLQQRVQGLIQDVLRDQPLDPYRYMMEALRKVQAERAPPPEQKDAEAEPLVPKPPAKPKPTGSRPAPGRNINPSYKVAVEPPPNKEGWSASKHAVRLILESPRLQKVAADSRRSLSHRSASIGEYTPPLARSETDDKSNRNVELTCNRKSTSNSAQLERIPMLCRLASEILERAKETCVIQAGSWGPTVKDQANTSSHGCKANKIQTLPQPKLQDSGIKGLAVPKYVCWECPEQKTGRFLYQLPPVFERTNDGRGDHLSGNAS</sequence>
<evidence type="ECO:0000313" key="2">
    <source>
        <dbReference type="EMBL" id="CAE8622744.1"/>
    </source>
</evidence>
<evidence type="ECO:0000313" key="3">
    <source>
        <dbReference type="Proteomes" id="UP000654075"/>
    </source>
</evidence>
<name>A0A813G8Z7_POLGL</name>
<feature type="region of interest" description="Disordered" evidence="1">
    <location>
        <begin position="99"/>
        <end position="154"/>
    </location>
</feature>
<dbReference type="AlphaFoldDB" id="A0A813G8Z7"/>
<accession>A0A813G8Z7</accession>